<dbReference type="GO" id="GO:0000293">
    <property type="term" value="F:ferric-chelate reductase activity"/>
    <property type="evidence" value="ECO:0007669"/>
    <property type="project" value="UniProtKB-ARBA"/>
</dbReference>
<feature type="transmembrane region" description="Helical" evidence="10">
    <location>
        <begin position="295"/>
        <end position="313"/>
    </location>
</feature>
<dbReference type="VEuPathDB" id="FungiDB:Z517_00475"/>
<accession>A0A0D2FEN2</accession>
<proteinExistence type="inferred from homology"/>
<dbReference type="PROSITE" id="PS51384">
    <property type="entry name" value="FAD_FR"/>
    <property type="match status" value="1"/>
</dbReference>
<dbReference type="InterPro" id="IPR013112">
    <property type="entry name" value="FAD-bd_8"/>
</dbReference>
<dbReference type="STRING" id="1442368.A0A0D2FEN2"/>
<keyword evidence="7" id="KW-0560">Oxidoreductase</keyword>
<evidence type="ECO:0000256" key="7">
    <source>
        <dbReference type="ARBA" id="ARBA00023002"/>
    </source>
</evidence>
<evidence type="ECO:0000256" key="3">
    <source>
        <dbReference type="ARBA" id="ARBA00022448"/>
    </source>
</evidence>
<evidence type="ECO:0000256" key="1">
    <source>
        <dbReference type="ARBA" id="ARBA00004141"/>
    </source>
</evidence>
<dbReference type="PANTHER" id="PTHR32361">
    <property type="entry name" value="FERRIC/CUPRIC REDUCTASE TRANSMEMBRANE COMPONENT"/>
    <property type="match status" value="1"/>
</dbReference>
<feature type="domain" description="FAD-binding FR-type" evidence="11">
    <location>
        <begin position="379"/>
        <end position="517"/>
    </location>
</feature>
<evidence type="ECO:0000256" key="10">
    <source>
        <dbReference type="SAM" id="Phobius"/>
    </source>
</evidence>
<dbReference type="Gene3D" id="3.40.50.80">
    <property type="entry name" value="Nucleotide-binding domain of ferredoxin-NADP reductase (FNR) module"/>
    <property type="match status" value="1"/>
</dbReference>
<dbReference type="AlphaFoldDB" id="A0A0D2FEN2"/>
<dbReference type="CDD" id="cd06186">
    <property type="entry name" value="NOX_Duox_like_FAD_NADP"/>
    <property type="match status" value="1"/>
</dbReference>
<dbReference type="InterPro" id="IPR039261">
    <property type="entry name" value="FNR_nucleotide-bd"/>
</dbReference>
<dbReference type="InterPro" id="IPR013121">
    <property type="entry name" value="Fe_red_NAD-bd_6"/>
</dbReference>
<dbReference type="InterPro" id="IPR051410">
    <property type="entry name" value="Ferric/Cupric_Reductase"/>
</dbReference>
<keyword evidence="8" id="KW-0406">Ion transport</keyword>
<comment type="similarity">
    <text evidence="2">Belongs to the ferric reductase (FRE) family.</text>
</comment>
<evidence type="ECO:0000256" key="5">
    <source>
        <dbReference type="ARBA" id="ARBA00022982"/>
    </source>
</evidence>
<feature type="transmembrane region" description="Helical" evidence="10">
    <location>
        <begin position="325"/>
        <end position="344"/>
    </location>
</feature>
<keyword evidence="6 10" id="KW-1133">Transmembrane helix</keyword>
<dbReference type="EMBL" id="KN846969">
    <property type="protein sequence ID" value="KIW85087.1"/>
    <property type="molecule type" value="Genomic_DNA"/>
</dbReference>
<dbReference type="InterPro" id="IPR017927">
    <property type="entry name" value="FAD-bd_FR_type"/>
</dbReference>
<dbReference type="GeneID" id="25299965"/>
<evidence type="ECO:0000256" key="9">
    <source>
        <dbReference type="ARBA" id="ARBA00023136"/>
    </source>
</evidence>
<gene>
    <name evidence="12" type="ORF">Z517_00475</name>
</gene>
<keyword evidence="9 10" id="KW-0472">Membrane</keyword>
<dbReference type="Proteomes" id="UP000053029">
    <property type="component" value="Unassembled WGS sequence"/>
</dbReference>
<dbReference type="Pfam" id="PF08022">
    <property type="entry name" value="FAD_binding_8"/>
    <property type="match status" value="1"/>
</dbReference>
<keyword evidence="5" id="KW-0249">Electron transport</keyword>
<keyword evidence="13" id="KW-1185">Reference proteome</keyword>
<feature type="transmembrane region" description="Helical" evidence="10">
    <location>
        <begin position="96"/>
        <end position="118"/>
    </location>
</feature>
<sequence length="670" mass="75133">MDKIGRLLSNVLDTATQLLRSHANDHISQHRGHHSRRGLSDGNISLRAARSSFNITKPNITFSNVVVPGGKPSTAPPFYTGLNGVNLEMDTQLVRMLWLSIIVALTIVFALRLSQLFVSYIRNIYCMTAEKSSQQNYYAVDHFSIWSWLKKHVVYAPLWKKRHNREFQLSGAVNYGTLPSRIHSILLIAYAITNLIYCLLLDWKNPQRGALYAELRGRSGILATVNLIPLIVLASRNNIAIPLLRVSFDTFNLFHRWIGRLVAALSAIHFFAWLAAYKLAKGDQATIRIFRGAPFLYYGLLGLIAIVLLPLHSLSPIRHAFYETFLHLHQSLAFLALLGVYIHLDIMRLPAYPSILTAVLLFFTERLWRLGTLAYLNYSRSGGTTTAYVEALPGDACRVTFQLPRRITIRPGSHMYAYLPSISLWMSHPFSVAWTNVESEPPVCGHNFELQRPSTPSSLESQSIFNSPSKAPTTVSLITVARTGMTRQLYEKARAAPGRKLELRGFLEGPYAGHDSLVSYGTVVMFAGGGGITHHLIQIRHLLAGARAQTVATRKIVLVWSIRDTECMEWVKPWMNEILHMEGRREVLMIRVHVSKPTRAINHSKSKPTMQIIQGRADPGAVLDEVIPERVGAVMVSVCGPGALADEVRAAVRDRIHQGNLELNEESFTW</sequence>
<dbReference type="RefSeq" id="XP_013288895.1">
    <property type="nucleotide sequence ID" value="XM_013433441.1"/>
</dbReference>
<keyword evidence="3" id="KW-0813">Transport</keyword>
<name>A0A0D2FEN2_9EURO</name>
<reference evidence="12 13" key="1">
    <citation type="submission" date="2015-01" db="EMBL/GenBank/DDBJ databases">
        <title>The Genome Sequence of Fonsecaea pedrosoi CBS 271.37.</title>
        <authorList>
            <consortium name="The Broad Institute Genomics Platform"/>
            <person name="Cuomo C."/>
            <person name="de Hoog S."/>
            <person name="Gorbushina A."/>
            <person name="Stielow B."/>
            <person name="Teixiera M."/>
            <person name="Abouelleil A."/>
            <person name="Chapman S.B."/>
            <person name="Priest M."/>
            <person name="Young S.K."/>
            <person name="Wortman J."/>
            <person name="Nusbaum C."/>
            <person name="Birren B."/>
        </authorList>
    </citation>
    <scope>NUCLEOTIDE SEQUENCE [LARGE SCALE GENOMIC DNA]</scope>
    <source>
        <strain evidence="12 13">CBS 271.37</strain>
    </source>
</reference>
<dbReference type="SFLD" id="SFLDS00052">
    <property type="entry name" value="Ferric_Reductase_Domain"/>
    <property type="match status" value="1"/>
</dbReference>
<evidence type="ECO:0000256" key="2">
    <source>
        <dbReference type="ARBA" id="ARBA00006278"/>
    </source>
</evidence>
<feature type="transmembrane region" description="Helical" evidence="10">
    <location>
        <begin position="182"/>
        <end position="203"/>
    </location>
</feature>
<dbReference type="SFLD" id="SFLDG01168">
    <property type="entry name" value="Ferric_reductase_subgroup_(FRE"/>
    <property type="match status" value="1"/>
</dbReference>
<dbReference type="Pfam" id="PF08030">
    <property type="entry name" value="NAD_binding_6"/>
    <property type="match status" value="1"/>
</dbReference>
<dbReference type="InterPro" id="IPR013130">
    <property type="entry name" value="Fe3_Rdtase_TM_dom"/>
</dbReference>
<dbReference type="GO" id="GO:0005886">
    <property type="term" value="C:plasma membrane"/>
    <property type="evidence" value="ECO:0007669"/>
    <property type="project" value="TreeGrafter"/>
</dbReference>
<dbReference type="GO" id="GO:0006826">
    <property type="term" value="P:iron ion transport"/>
    <property type="evidence" value="ECO:0007669"/>
    <property type="project" value="TreeGrafter"/>
</dbReference>
<feature type="transmembrane region" description="Helical" evidence="10">
    <location>
        <begin position="351"/>
        <end position="368"/>
    </location>
</feature>
<dbReference type="PANTHER" id="PTHR32361:SF12">
    <property type="entry name" value="PUTATIVE (AFU_ORTHOLOGUE AFUA_1G14340)-RELATED"/>
    <property type="match status" value="1"/>
</dbReference>
<dbReference type="SUPFAM" id="SSF52343">
    <property type="entry name" value="Ferredoxin reductase-like, C-terminal NADP-linked domain"/>
    <property type="match status" value="1"/>
</dbReference>
<dbReference type="HOGENOM" id="CLU_010365_3_1_1"/>
<evidence type="ECO:0000256" key="6">
    <source>
        <dbReference type="ARBA" id="ARBA00022989"/>
    </source>
</evidence>
<evidence type="ECO:0000256" key="8">
    <source>
        <dbReference type="ARBA" id="ARBA00023065"/>
    </source>
</evidence>
<evidence type="ECO:0000313" key="13">
    <source>
        <dbReference type="Proteomes" id="UP000053029"/>
    </source>
</evidence>
<dbReference type="Pfam" id="PF01794">
    <property type="entry name" value="Ferric_reduct"/>
    <property type="match status" value="1"/>
</dbReference>
<feature type="transmembrane region" description="Helical" evidence="10">
    <location>
        <begin position="254"/>
        <end position="274"/>
    </location>
</feature>
<dbReference type="OrthoDB" id="4494341at2759"/>
<evidence type="ECO:0000256" key="4">
    <source>
        <dbReference type="ARBA" id="ARBA00022692"/>
    </source>
</evidence>
<dbReference type="GO" id="GO:0015677">
    <property type="term" value="P:copper ion import"/>
    <property type="evidence" value="ECO:0007669"/>
    <property type="project" value="TreeGrafter"/>
</dbReference>
<comment type="subcellular location">
    <subcellularLocation>
        <location evidence="1">Membrane</location>
        <topology evidence="1">Multi-pass membrane protein</topology>
    </subcellularLocation>
</comment>
<protein>
    <recommendedName>
        <fullName evidence="11">FAD-binding FR-type domain-containing protein</fullName>
    </recommendedName>
</protein>
<feature type="transmembrane region" description="Helical" evidence="10">
    <location>
        <begin position="215"/>
        <end position="234"/>
    </location>
</feature>
<evidence type="ECO:0000313" key="12">
    <source>
        <dbReference type="EMBL" id="KIW85087.1"/>
    </source>
</evidence>
<keyword evidence="4 10" id="KW-0812">Transmembrane</keyword>
<dbReference type="GO" id="GO:0006879">
    <property type="term" value="P:intracellular iron ion homeostasis"/>
    <property type="evidence" value="ECO:0007669"/>
    <property type="project" value="TreeGrafter"/>
</dbReference>
<evidence type="ECO:0000259" key="11">
    <source>
        <dbReference type="PROSITE" id="PS51384"/>
    </source>
</evidence>
<organism evidence="12 13">
    <name type="scientific">Fonsecaea pedrosoi CBS 271.37</name>
    <dbReference type="NCBI Taxonomy" id="1442368"/>
    <lineage>
        <taxon>Eukaryota</taxon>
        <taxon>Fungi</taxon>
        <taxon>Dikarya</taxon>
        <taxon>Ascomycota</taxon>
        <taxon>Pezizomycotina</taxon>
        <taxon>Eurotiomycetes</taxon>
        <taxon>Chaetothyriomycetidae</taxon>
        <taxon>Chaetothyriales</taxon>
        <taxon>Herpotrichiellaceae</taxon>
        <taxon>Fonsecaea</taxon>
    </lineage>
</organism>